<dbReference type="Pfam" id="PF05816">
    <property type="entry name" value="TelA"/>
    <property type="match status" value="1"/>
</dbReference>
<comment type="similarity">
    <text evidence="1">Belongs to the TelA family.</text>
</comment>
<keyword evidence="3" id="KW-1185">Reference proteome</keyword>
<evidence type="ECO:0000256" key="1">
    <source>
        <dbReference type="ARBA" id="ARBA00005541"/>
    </source>
</evidence>
<dbReference type="OrthoDB" id="1654346at2"/>
<evidence type="ECO:0000313" key="2">
    <source>
        <dbReference type="EMBL" id="ASF47442.1"/>
    </source>
</evidence>
<dbReference type="Proteomes" id="UP000197019">
    <property type="component" value="Chromosome"/>
</dbReference>
<accession>A0A1Z4C1N7</accession>
<dbReference type="PANTHER" id="PTHR38432:SF1">
    <property type="entry name" value="TELA-LIKE PROTEIN SAOUHSC_01408"/>
    <property type="match status" value="1"/>
</dbReference>
<proteinExistence type="inferred from homology"/>
<dbReference type="AlphaFoldDB" id="A0A1Z4C1N7"/>
<name>A0A1Z4C1N7_9GAMM</name>
<gene>
    <name evidence="2" type="ORF">CEK71_15995</name>
</gene>
<dbReference type="InterPro" id="IPR008863">
    <property type="entry name" value="Toxic_anion-R_TelA"/>
</dbReference>
<dbReference type="KEGG" id="mpsy:CEK71_15995"/>
<sequence>MTDTVSLTPPEPVAEIAAAQALSMVPVSSEQHQQLDAKAAEFVAAIRAAEVNSDAFKDKLNLIHTLGSQELRAAAGMSNRMLARPSHSLSNGGVFDEKAPIGKSLLELRKTVEALDPSQQNLAAPRKLLGIIPLGNRLRHYFLQYQSAQTQLDNIVTALYNGQDELRKDNAAIEIEKAHLWEVMGKLEQYIYLGKQLSAALTATIPTIEQQSPEKARIIKEEMLFYSQQKVQDMLTQLAVSVQGYLALDMVRKNNLELIKGVDRATTTTLSALRTAVMVSQALTNQKLVLNQIQALNTTTSDMIASTAQLLKRQAGDIGNQAADTTLELDKLKAAFANLYQTMDMMADYKTKALANMQLTVTALSTEIDKANVYLNRSRSQDTTA</sequence>
<evidence type="ECO:0000313" key="3">
    <source>
        <dbReference type="Proteomes" id="UP000197019"/>
    </source>
</evidence>
<dbReference type="RefSeq" id="WP_088620314.1">
    <property type="nucleotide sequence ID" value="NZ_CP022129.1"/>
</dbReference>
<protein>
    <submittedName>
        <fullName evidence="2">Toxic anion resistance protein</fullName>
    </submittedName>
</protein>
<organism evidence="2 3">
    <name type="scientific">Methylovulum psychrotolerans</name>
    <dbReference type="NCBI Taxonomy" id="1704499"/>
    <lineage>
        <taxon>Bacteria</taxon>
        <taxon>Pseudomonadati</taxon>
        <taxon>Pseudomonadota</taxon>
        <taxon>Gammaproteobacteria</taxon>
        <taxon>Methylococcales</taxon>
        <taxon>Methylococcaceae</taxon>
        <taxon>Methylovulum</taxon>
    </lineage>
</organism>
<dbReference type="PANTHER" id="PTHR38432">
    <property type="entry name" value="TELA-LIKE PROTEIN SAOUHSC_01408"/>
    <property type="match status" value="1"/>
</dbReference>
<reference evidence="2 3" key="1">
    <citation type="submission" date="2017-06" db="EMBL/GenBank/DDBJ databases">
        <title>Genome Sequencing of the methanotroph Methylovulum psychrotolerants str. HV10-M2 isolated from a high-altitude environment.</title>
        <authorList>
            <person name="Mateos-Rivera A."/>
        </authorList>
    </citation>
    <scope>NUCLEOTIDE SEQUENCE [LARGE SCALE GENOMIC DNA]</scope>
    <source>
        <strain evidence="2 3">HV10_M2</strain>
    </source>
</reference>
<dbReference type="EMBL" id="CP022129">
    <property type="protein sequence ID" value="ASF47442.1"/>
    <property type="molecule type" value="Genomic_DNA"/>
</dbReference>